<dbReference type="PANTHER" id="PTHR17469:SF14">
    <property type="entry name" value="PROTEIN ITPRID1"/>
    <property type="match status" value="1"/>
</dbReference>
<dbReference type="InterPro" id="IPR043444">
    <property type="entry name" value="TESPA1-like"/>
</dbReference>
<evidence type="ECO:0000313" key="5">
    <source>
        <dbReference type="Proteomes" id="UP000000539"/>
    </source>
</evidence>
<organism evidence="4 5">
    <name type="scientific">Gallus gallus</name>
    <name type="common">Chicken</name>
    <dbReference type="NCBI Taxonomy" id="9031"/>
    <lineage>
        <taxon>Eukaryota</taxon>
        <taxon>Metazoa</taxon>
        <taxon>Chordata</taxon>
        <taxon>Craniata</taxon>
        <taxon>Vertebrata</taxon>
        <taxon>Euteleostomi</taxon>
        <taxon>Archelosauria</taxon>
        <taxon>Archosauria</taxon>
        <taxon>Dinosauria</taxon>
        <taxon>Saurischia</taxon>
        <taxon>Theropoda</taxon>
        <taxon>Coelurosauria</taxon>
        <taxon>Aves</taxon>
        <taxon>Neognathae</taxon>
        <taxon>Galloanserae</taxon>
        <taxon>Galliformes</taxon>
        <taxon>Phasianidae</taxon>
        <taxon>Phasianinae</taxon>
        <taxon>Gallus</taxon>
    </lineage>
</organism>
<feature type="region of interest" description="Disordered" evidence="2">
    <location>
        <begin position="974"/>
        <end position="1008"/>
    </location>
</feature>
<dbReference type="GO" id="GO:0005102">
    <property type="term" value="F:signaling receptor binding"/>
    <property type="evidence" value="ECO:0007669"/>
    <property type="project" value="InterPro"/>
</dbReference>
<dbReference type="Pfam" id="PF14723">
    <property type="entry name" value="SSFA2_C"/>
    <property type="match status" value="1"/>
</dbReference>
<dbReference type="InterPro" id="IPR029326">
    <property type="entry name" value="SSFA2_C"/>
</dbReference>
<evidence type="ECO:0000256" key="2">
    <source>
        <dbReference type="SAM" id="MobiDB-lite"/>
    </source>
</evidence>
<name>A0A8V0ZBR3_CHICK</name>
<evidence type="ECO:0000256" key="1">
    <source>
        <dbReference type="ARBA" id="ARBA00023054"/>
    </source>
</evidence>
<reference evidence="4" key="1">
    <citation type="submission" date="2020-11" db="EMBL/GenBank/DDBJ databases">
        <title>Gallus gallus (Chicken) genome, bGalGal1, GRCg7b, maternal haplotype autosomes + Z &amp; W.</title>
        <authorList>
            <person name="Warren W."/>
            <person name="Formenti G."/>
            <person name="Fedrigo O."/>
            <person name="Haase B."/>
            <person name="Mountcastle J."/>
            <person name="Balacco J."/>
            <person name="Tracey A."/>
            <person name="Schneider V."/>
            <person name="Okimoto R."/>
            <person name="Cheng H."/>
            <person name="Hawken R."/>
            <person name="Howe K."/>
            <person name="Jarvis E.D."/>
        </authorList>
    </citation>
    <scope>NUCLEOTIDE SEQUENCE [LARGE SCALE GENOMIC DNA]</scope>
    <source>
        <strain evidence="4">Broiler</strain>
    </source>
</reference>
<dbReference type="InterPro" id="IPR029325">
    <property type="entry name" value="ITPR-bd"/>
</dbReference>
<keyword evidence="1" id="KW-0175">Coiled coil</keyword>
<feature type="compositionally biased region" description="Polar residues" evidence="2">
    <location>
        <begin position="974"/>
        <end position="985"/>
    </location>
</feature>
<feature type="domain" description="ITPR-interacting" evidence="3">
    <location>
        <begin position="17"/>
        <end position="173"/>
    </location>
</feature>
<reference evidence="4" key="2">
    <citation type="submission" date="2025-08" db="UniProtKB">
        <authorList>
            <consortium name="Ensembl"/>
        </authorList>
    </citation>
    <scope>IDENTIFICATION</scope>
    <source>
        <strain evidence="4">broiler</strain>
    </source>
</reference>
<accession>A0A8V0ZBR3</accession>
<sequence>MQYPYWHRSLQEFSESPVMSRCNSLRSSHSHTGGPQSITEWLSLCEKDPVEILLDLGFGTEEPDVCTKIPPRFLSGSSVAKGIDIRVFLEAQKQRMDIELPNLYGRFRQLEVLDHITSALSSLLTDVNTQQTKAQETGGNVTSHLNAVKSRSEVTQAKRRRIGQLLRRASQQTALRKLGSLTPEEVSMPGTEEQPHLCVDIAERGPIHTGFSAHVTLGCLTQEQTRRAKGSSAYPISPCPPSLPGKTCALSHLVTKQLHLSSPCEVPAKDRPRKEPHLFLAQMLKKLAGLNCRPPDSFEMEEIQSFEDEILCGNTPDTTSKMMVTRTSSCQSDSSGFMEELPEPFVLQNASLSREMNIFSDLYNQQTALSHATEFPLLNQDFQQNQGDCVGEVLITACESIVAVSRPTKACKDQGEEISLLLTAENGEHQACNAELQSFVQERLCGMKEYKTERQHLEKEDCIEENTPSFKGDTQDEGDPVSLKFHCQFHFSTGHKNMNAAFTELSDTNPVFITESKLRDDDESERGLMEKDSEVTCHRNVHRDCTECGEERRWGVEVVVKNGALLAVNEETNRQNFRKMGADAKKIRCFSRRGLPETLCKGCANPSCSSQVSHRPPLCQTEGPGLSSPNDQQIGGTREMLGTNKPELGDPVQNCEMTRIPMRSVTVQMPSGLEFTSMVKCTTQNVPCTESLARDDHVDLSKVVAHCSEGASPIWSDPGASEDSVKQITDTPSQTAENRKTRQLPVLCPPHSHLTKSASLDTMLSGKYRPHRCSETSGMMGAQGNPCCHHCCCHGCCCLWTCPVAVSPHSPMCCCSNQAANKLQLLRTLKFLQENTMRNLPLCSHEIELMKISCQHFHEKLDEIEQHLTEQQALFANYMPEEGREESRNLQHLRQAVRQEMAELELCLNDKAYQVGEGILMQLDQLLVEQSHLFSELGLSDWKGERNAQNKQALPDAAGARSGCSERVPQRAASKNTTAAGSLSALQPGAPLTPLPTRTVPEPNSSMLDLQEPSISKEEIKGPPQAKSDFKAFIHNVRSCSSLTLKVVSGRDH</sequence>
<keyword evidence="5" id="KW-1185">Reference proteome</keyword>
<evidence type="ECO:0000259" key="3">
    <source>
        <dbReference type="SMART" id="SM01257"/>
    </source>
</evidence>
<dbReference type="OrthoDB" id="6088188at2759"/>
<dbReference type="PANTHER" id="PTHR17469">
    <property type="entry name" value="SPERM SPECIFIC ANTIGEN 2-RELATED"/>
    <property type="match status" value="1"/>
</dbReference>
<dbReference type="GeneTree" id="ENSGT00940000161762"/>
<dbReference type="Pfam" id="PF14722">
    <property type="entry name" value="KRAP_IP3R_bind"/>
    <property type="match status" value="1"/>
</dbReference>
<dbReference type="Proteomes" id="UP000000539">
    <property type="component" value="Chromosome 2"/>
</dbReference>
<reference evidence="4" key="3">
    <citation type="submission" date="2025-09" db="UniProtKB">
        <authorList>
            <consortium name="Ensembl"/>
        </authorList>
    </citation>
    <scope>IDENTIFICATION</scope>
    <source>
        <strain evidence="4">broiler</strain>
    </source>
</reference>
<evidence type="ECO:0000313" key="4">
    <source>
        <dbReference type="Ensembl" id="ENSGALP00010028111.1"/>
    </source>
</evidence>
<protein>
    <submittedName>
        <fullName evidence="4">ITPR interacting domain containing 1</fullName>
    </submittedName>
</protein>
<dbReference type="Ensembl" id="ENSGALT00010047461.1">
    <property type="protein sequence ID" value="ENSGALP00010028111.1"/>
    <property type="gene ID" value="ENSGALG00010019667.1"/>
</dbReference>
<proteinExistence type="predicted"/>
<dbReference type="SMART" id="SM01257">
    <property type="entry name" value="KRAP_IP3R_bind"/>
    <property type="match status" value="1"/>
</dbReference>
<dbReference type="AlphaFoldDB" id="A0A8V0ZBR3"/>